<organism evidence="2 4">
    <name type="scientific">Mastigocoleus testarum BC008</name>
    <dbReference type="NCBI Taxonomy" id="371196"/>
    <lineage>
        <taxon>Bacteria</taxon>
        <taxon>Bacillati</taxon>
        <taxon>Cyanobacteriota</taxon>
        <taxon>Cyanophyceae</taxon>
        <taxon>Nostocales</taxon>
        <taxon>Hapalosiphonaceae</taxon>
        <taxon>Mastigocoleus</taxon>
    </lineage>
</organism>
<proteinExistence type="predicted"/>
<keyword evidence="1" id="KW-0472">Membrane</keyword>
<feature type="transmembrane region" description="Helical" evidence="1">
    <location>
        <begin position="132"/>
        <end position="152"/>
    </location>
</feature>
<evidence type="ECO:0000256" key="1">
    <source>
        <dbReference type="SAM" id="Phobius"/>
    </source>
</evidence>
<feature type="transmembrane region" description="Helical" evidence="1">
    <location>
        <begin position="159"/>
        <end position="176"/>
    </location>
</feature>
<accession>A0A0V7ZT12</accession>
<gene>
    <name evidence="2" type="ORF">BC008_30535</name>
    <name evidence="3" type="ORF">BC008_36315</name>
</gene>
<feature type="transmembrane region" description="Helical" evidence="1">
    <location>
        <begin position="75"/>
        <end position="97"/>
    </location>
</feature>
<dbReference type="RefSeq" id="WP_027846415.1">
    <property type="nucleotide sequence ID" value="NZ_LMTZ01000013.1"/>
</dbReference>
<evidence type="ECO:0000313" key="4">
    <source>
        <dbReference type="Proteomes" id="UP000053372"/>
    </source>
</evidence>
<keyword evidence="1" id="KW-1133">Transmembrane helix</keyword>
<dbReference type="EMBL" id="LMTZ01000013">
    <property type="protein sequence ID" value="KST69827.1"/>
    <property type="molecule type" value="Genomic_DNA"/>
</dbReference>
<dbReference type="Proteomes" id="UP000053372">
    <property type="component" value="Unassembled WGS sequence"/>
</dbReference>
<evidence type="ECO:0000313" key="3">
    <source>
        <dbReference type="EMBL" id="KST69827.1"/>
    </source>
</evidence>
<dbReference type="EMBL" id="LMTZ01000086">
    <property type="protein sequence ID" value="KST67537.1"/>
    <property type="molecule type" value="Genomic_DNA"/>
</dbReference>
<evidence type="ECO:0000313" key="2">
    <source>
        <dbReference type="EMBL" id="KST67537.1"/>
    </source>
</evidence>
<feature type="transmembrane region" description="Helical" evidence="1">
    <location>
        <begin position="104"/>
        <end position="126"/>
    </location>
</feature>
<feature type="transmembrane region" description="Helical" evidence="1">
    <location>
        <begin position="49"/>
        <end position="69"/>
    </location>
</feature>
<keyword evidence="1" id="KW-0812">Transmembrane</keyword>
<name>A0A0V7ZT12_9CYAN</name>
<dbReference type="AlphaFoldDB" id="A0A0V7ZT12"/>
<protein>
    <submittedName>
        <fullName evidence="2">Uncharacterized protein</fullName>
    </submittedName>
</protein>
<reference evidence="2 4" key="1">
    <citation type="journal article" date="2015" name="Genome Announc.">
        <title>Draft Genome of the Euendolithic (true boring) Cyanobacterium Mastigocoleus testarum strain BC008.</title>
        <authorList>
            <person name="Guida B.S."/>
            <person name="Garcia-Pichel F."/>
        </authorList>
    </citation>
    <scope>NUCLEOTIDE SEQUENCE [LARGE SCALE GENOMIC DNA]</scope>
    <source>
        <strain evidence="2 4">BC008</strain>
    </source>
</reference>
<keyword evidence="4" id="KW-1185">Reference proteome</keyword>
<dbReference type="OrthoDB" id="422905at2"/>
<comment type="caution">
    <text evidence="2">The sequence shown here is derived from an EMBL/GenBank/DDBJ whole genome shotgun (WGS) entry which is preliminary data.</text>
</comment>
<sequence length="234" mass="26682">MTFIPLTQSLLREKQQDLDFQDLQGLLRINAKIGKVTIFSGFYTRIDQVFIVWGLICGVIFISAQFLALSWQTQAIIWSTFSALGTLGMILLTWFWVSVEKLRWLVYSWFVLMFGGIVITDLGIFLGWAQVLINLCPIWLSLCALGYIITALAVRSRAFVLMAIVHLLGVGILPLFSGWQFLGTGLVMSVSLLLLAEMQWDMRPPIEYSLLSAKQKQFNREQQQQRLLSLQKNI</sequence>